<evidence type="ECO:0000313" key="1">
    <source>
        <dbReference type="EMBL" id="MBB6170560.1"/>
    </source>
</evidence>
<gene>
    <name evidence="1" type="ORF">HNR23_000620</name>
</gene>
<organism evidence="1 2">
    <name type="scientific">Nocardiopsis mwathae</name>
    <dbReference type="NCBI Taxonomy" id="1472723"/>
    <lineage>
        <taxon>Bacteria</taxon>
        <taxon>Bacillati</taxon>
        <taxon>Actinomycetota</taxon>
        <taxon>Actinomycetes</taxon>
        <taxon>Streptosporangiales</taxon>
        <taxon>Nocardiopsidaceae</taxon>
        <taxon>Nocardiopsis</taxon>
    </lineage>
</organism>
<proteinExistence type="predicted"/>
<protein>
    <submittedName>
        <fullName evidence="1">Uncharacterized protein</fullName>
    </submittedName>
</protein>
<evidence type="ECO:0000313" key="2">
    <source>
        <dbReference type="Proteomes" id="UP000546642"/>
    </source>
</evidence>
<reference evidence="1 2" key="1">
    <citation type="submission" date="2020-08" db="EMBL/GenBank/DDBJ databases">
        <title>Sequencing the genomes of 1000 actinobacteria strains.</title>
        <authorList>
            <person name="Klenk H.-P."/>
        </authorList>
    </citation>
    <scope>NUCLEOTIDE SEQUENCE [LARGE SCALE GENOMIC DNA]</scope>
    <source>
        <strain evidence="1 2">DSM 46659</strain>
    </source>
</reference>
<sequence length="53" mass="5809">MPVWLGWPVSGERPYHPAADGIVPVAPFTRDRGGAARIAHVAPRLVDRRDFSS</sequence>
<dbReference type="AlphaFoldDB" id="A0A7W9YE83"/>
<name>A0A7W9YE83_9ACTN</name>
<dbReference type="Proteomes" id="UP000546642">
    <property type="component" value="Unassembled WGS sequence"/>
</dbReference>
<dbReference type="EMBL" id="JACHDS010000001">
    <property type="protein sequence ID" value="MBB6170560.1"/>
    <property type="molecule type" value="Genomic_DNA"/>
</dbReference>
<accession>A0A7W9YE83</accession>
<comment type="caution">
    <text evidence="1">The sequence shown here is derived from an EMBL/GenBank/DDBJ whole genome shotgun (WGS) entry which is preliminary data.</text>
</comment>
<keyword evidence="2" id="KW-1185">Reference proteome</keyword>